<organism evidence="1 2">
    <name type="scientific">Parapedobacter composti</name>
    <dbReference type="NCBI Taxonomy" id="623281"/>
    <lineage>
        <taxon>Bacteria</taxon>
        <taxon>Pseudomonadati</taxon>
        <taxon>Bacteroidota</taxon>
        <taxon>Sphingobacteriia</taxon>
        <taxon>Sphingobacteriales</taxon>
        <taxon>Sphingobacteriaceae</taxon>
        <taxon>Parapedobacter</taxon>
    </lineage>
</organism>
<dbReference type="Proteomes" id="UP000199577">
    <property type="component" value="Unassembled WGS sequence"/>
</dbReference>
<gene>
    <name evidence="1" type="ORF">SAMN05421747_10997</name>
</gene>
<accession>A0A1I1ISJ8</accession>
<evidence type="ECO:0000313" key="2">
    <source>
        <dbReference type="Proteomes" id="UP000199577"/>
    </source>
</evidence>
<proteinExistence type="predicted"/>
<dbReference type="RefSeq" id="WP_090973666.1">
    <property type="nucleotide sequence ID" value="NZ_FOLL01000009.1"/>
</dbReference>
<keyword evidence="2" id="KW-1185">Reference proteome</keyword>
<keyword evidence="1" id="KW-0808">Transferase</keyword>
<dbReference type="EMBL" id="FOLL01000009">
    <property type="protein sequence ID" value="SFC36200.1"/>
    <property type="molecule type" value="Genomic_DNA"/>
</dbReference>
<dbReference type="STRING" id="623281.SAMN05421747_10997"/>
<dbReference type="OrthoDB" id="1132102at2"/>
<name>A0A1I1ISJ8_9SPHI</name>
<evidence type="ECO:0000313" key="1">
    <source>
        <dbReference type="EMBL" id="SFC36200.1"/>
    </source>
</evidence>
<dbReference type="AlphaFoldDB" id="A0A1I1ISJ8"/>
<sequence length="187" mass="20321">MSSHHIVREDQEPALVIEDIQSIPPSLVGQLLEWSPTVIANKSSFTVAAGRGIKVDVLLTNEPIMSLQDHVSVFPLSGSFLDAAIRYLIAQGYGAANILSDQADPVALLQYADAINAALLGRGRRIFVARSGFSKWKAQGESIYVYGNVPHTVVGLKPQQEGHYITEADGFYSIRFKEGRGVVGEQL</sequence>
<protein>
    <submittedName>
        <fullName evidence="1">Thiamine pyrophosphokinase</fullName>
    </submittedName>
</protein>
<keyword evidence="1" id="KW-0418">Kinase</keyword>
<reference evidence="1 2" key="1">
    <citation type="submission" date="2016-10" db="EMBL/GenBank/DDBJ databases">
        <authorList>
            <person name="de Groot N.N."/>
        </authorList>
    </citation>
    <scope>NUCLEOTIDE SEQUENCE [LARGE SCALE GENOMIC DNA]</scope>
    <source>
        <strain evidence="1 2">DSM 22900</strain>
    </source>
</reference>
<dbReference type="GO" id="GO:0016301">
    <property type="term" value="F:kinase activity"/>
    <property type="evidence" value="ECO:0007669"/>
    <property type="project" value="UniProtKB-KW"/>
</dbReference>